<dbReference type="Pfam" id="PF18952">
    <property type="entry name" value="DUF5696"/>
    <property type="match status" value="1"/>
</dbReference>
<gene>
    <name evidence="2" type="ORF">J2S14_003903</name>
</gene>
<dbReference type="Proteomes" id="UP001232343">
    <property type="component" value="Unassembled WGS sequence"/>
</dbReference>
<dbReference type="InterPro" id="IPR043751">
    <property type="entry name" value="DUF5696"/>
</dbReference>
<evidence type="ECO:0000313" key="3">
    <source>
        <dbReference type="Proteomes" id="UP001232343"/>
    </source>
</evidence>
<keyword evidence="3" id="KW-1185">Reference proteome</keyword>
<evidence type="ECO:0000256" key="1">
    <source>
        <dbReference type="SAM" id="MobiDB-lite"/>
    </source>
</evidence>
<name>A0ABU0D9Q0_9BACI</name>
<sequence length="774" mass="87236">MFQYEKISRKNIFIFFICTMLIFSLFPQGIFAEDAENDAATEANSEEKETGSDGENAEAAPPKEIVIVETGELYPITATKKVAENSSLELYIDEVNGNIRVVNKKSGKEWLGAPQVDKGILPNNKAFIDAPVHIEYTDGSSISQTYTLKDKENEIETSPIENGVRVDFTIKEIKVNFALEYTLTEDGFEVTIPDESVKESGTVRLTSLDVLPFFHAADRKVDGEVFVPDGSGALMKVKEKHPQYFKGYSEPVYGPDPTFAIELGDVMAQGFTRGAAPKEKIALPVFGIHQEDTGFLGIITKGDETANITATPSGIRNIPLYRAGAKFFYRKQDVMFIGSSGIIPLFQSQRISGDKRVKYILLEGEGSNYVGMAHAYRDYLIKESGMKKLVEKETPLFIELVGGILRDEIIGKTFIDLTTFEQAKRIIDDYADKGINSLAITFKGWSKKGLYGNQPDHFPVERKLGGKKDLEDLAYYAKKMGVTLNLDVNYVRPFQDSKGLTPRKEGVRGIDRDVTKNPNYRVSSRLGHNQQLFYLLKPKKSSEYALKEASAYQDLGISGVHLSHVGNLLYTDLDTKNPSSREDMKDIWINTIDQYKDYVDRISVDYGFGYLLGRIDEIHQIPMDSSNFVYLDETVPFYQIVIHGVIPYTGKPSNLRNDGKVEFLKAIEYGAGPSFELTYKPTDHLKRTMEDRLFSSDYAYWFNRSVEEYEEFRKLEESIGGELITNHEQLAKNVYKTTYENGTQVIVNYNRKAKSVDGHTIEGQNYTVIEGGRK</sequence>
<dbReference type="RefSeq" id="WP_244681103.1">
    <property type="nucleotide sequence ID" value="NZ_JALIRM010000003.1"/>
</dbReference>
<protein>
    <submittedName>
        <fullName evidence="2">Uncharacterized protein</fullName>
    </submittedName>
</protein>
<comment type="caution">
    <text evidence="2">The sequence shown here is derived from an EMBL/GenBank/DDBJ whole genome shotgun (WGS) entry which is preliminary data.</text>
</comment>
<reference evidence="2 3" key="1">
    <citation type="submission" date="2023-07" db="EMBL/GenBank/DDBJ databases">
        <title>Genomic Encyclopedia of Type Strains, Phase IV (KMG-IV): sequencing the most valuable type-strain genomes for metagenomic binning, comparative biology and taxonomic classification.</title>
        <authorList>
            <person name="Goeker M."/>
        </authorList>
    </citation>
    <scope>NUCLEOTIDE SEQUENCE [LARGE SCALE GENOMIC DNA]</scope>
    <source>
        <strain evidence="2 3">DSM 27848</strain>
    </source>
</reference>
<dbReference type="InterPro" id="IPR017853">
    <property type="entry name" value="GH"/>
</dbReference>
<organism evidence="2 3">
    <name type="scientific">Lederbergia wuyishanensis</name>
    <dbReference type="NCBI Taxonomy" id="1347903"/>
    <lineage>
        <taxon>Bacteria</taxon>
        <taxon>Bacillati</taxon>
        <taxon>Bacillota</taxon>
        <taxon>Bacilli</taxon>
        <taxon>Bacillales</taxon>
        <taxon>Bacillaceae</taxon>
        <taxon>Lederbergia</taxon>
    </lineage>
</organism>
<feature type="region of interest" description="Disordered" evidence="1">
    <location>
        <begin position="38"/>
        <end position="62"/>
    </location>
</feature>
<dbReference type="EMBL" id="JAUSUO010000013">
    <property type="protein sequence ID" value="MDQ0345056.1"/>
    <property type="molecule type" value="Genomic_DNA"/>
</dbReference>
<proteinExistence type="predicted"/>
<accession>A0ABU0D9Q0</accession>
<evidence type="ECO:0000313" key="2">
    <source>
        <dbReference type="EMBL" id="MDQ0345056.1"/>
    </source>
</evidence>
<dbReference type="Gene3D" id="3.20.20.80">
    <property type="entry name" value="Glycosidases"/>
    <property type="match status" value="1"/>
</dbReference>
<dbReference type="SUPFAM" id="SSF51445">
    <property type="entry name" value="(Trans)glycosidases"/>
    <property type="match status" value="1"/>
</dbReference>